<evidence type="ECO:0000256" key="1">
    <source>
        <dbReference type="SAM" id="MobiDB-lite"/>
    </source>
</evidence>
<evidence type="ECO:0000256" key="2">
    <source>
        <dbReference type="SAM" id="Phobius"/>
    </source>
</evidence>
<feature type="compositionally biased region" description="Basic and acidic residues" evidence="1">
    <location>
        <begin position="250"/>
        <end position="259"/>
    </location>
</feature>
<feature type="domain" description="DUF6534" evidence="3">
    <location>
        <begin position="162"/>
        <end position="248"/>
    </location>
</feature>
<keyword evidence="2" id="KW-0472">Membrane</keyword>
<keyword evidence="2" id="KW-1133">Transmembrane helix</keyword>
<organism evidence="4 5">
    <name type="scientific">Mycena pura</name>
    <dbReference type="NCBI Taxonomy" id="153505"/>
    <lineage>
        <taxon>Eukaryota</taxon>
        <taxon>Fungi</taxon>
        <taxon>Dikarya</taxon>
        <taxon>Basidiomycota</taxon>
        <taxon>Agaricomycotina</taxon>
        <taxon>Agaricomycetes</taxon>
        <taxon>Agaricomycetidae</taxon>
        <taxon>Agaricales</taxon>
        <taxon>Marasmiineae</taxon>
        <taxon>Mycenaceae</taxon>
        <taxon>Mycena</taxon>
    </lineage>
</organism>
<evidence type="ECO:0000259" key="3">
    <source>
        <dbReference type="Pfam" id="PF20152"/>
    </source>
</evidence>
<dbReference type="EMBL" id="JARJCW010000001">
    <property type="protein sequence ID" value="KAJ7229970.1"/>
    <property type="molecule type" value="Genomic_DNA"/>
</dbReference>
<dbReference type="Proteomes" id="UP001219525">
    <property type="component" value="Unassembled WGS sequence"/>
</dbReference>
<feature type="transmembrane region" description="Helical" evidence="2">
    <location>
        <begin position="155"/>
        <end position="178"/>
    </location>
</feature>
<feature type="transmembrane region" description="Helical" evidence="2">
    <location>
        <begin position="226"/>
        <end position="244"/>
    </location>
</feature>
<reference evidence="4" key="1">
    <citation type="submission" date="2023-03" db="EMBL/GenBank/DDBJ databases">
        <title>Massive genome expansion in bonnet fungi (Mycena s.s.) driven by repeated elements and novel gene families across ecological guilds.</title>
        <authorList>
            <consortium name="Lawrence Berkeley National Laboratory"/>
            <person name="Harder C.B."/>
            <person name="Miyauchi S."/>
            <person name="Viragh M."/>
            <person name="Kuo A."/>
            <person name="Thoen E."/>
            <person name="Andreopoulos B."/>
            <person name="Lu D."/>
            <person name="Skrede I."/>
            <person name="Drula E."/>
            <person name="Henrissat B."/>
            <person name="Morin E."/>
            <person name="Kohler A."/>
            <person name="Barry K."/>
            <person name="LaButti K."/>
            <person name="Morin E."/>
            <person name="Salamov A."/>
            <person name="Lipzen A."/>
            <person name="Mereny Z."/>
            <person name="Hegedus B."/>
            <person name="Baldrian P."/>
            <person name="Stursova M."/>
            <person name="Weitz H."/>
            <person name="Taylor A."/>
            <person name="Grigoriev I.V."/>
            <person name="Nagy L.G."/>
            <person name="Martin F."/>
            <person name="Kauserud H."/>
        </authorList>
    </citation>
    <scope>NUCLEOTIDE SEQUENCE</scope>
    <source>
        <strain evidence="4">9144</strain>
    </source>
</reference>
<feature type="transmembrane region" description="Helical" evidence="2">
    <location>
        <begin position="45"/>
        <end position="70"/>
    </location>
</feature>
<proteinExistence type="predicted"/>
<protein>
    <recommendedName>
        <fullName evidence="3">DUF6534 domain-containing protein</fullName>
    </recommendedName>
</protein>
<dbReference type="InterPro" id="IPR045339">
    <property type="entry name" value="DUF6534"/>
</dbReference>
<dbReference type="PANTHER" id="PTHR40465:SF1">
    <property type="entry name" value="DUF6534 DOMAIN-CONTAINING PROTEIN"/>
    <property type="match status" value="1"/>
</dbReference>
<feature type="transmembrane region" description="Helical" evidence="2">
    <location>
        <begin position="199"/>
        <end position="220"/>
    </location>
</feature>
<dbReference type="Pfam" id="PF20152">
    <property type="entry name" value="DUF6534"/>
    <property type="match status" value="1"/>
</dbReference>
<evidence type="ECO:0000313" key="5">
    <source>
        <dbReference type="Proteomes" id="UP001219525"/>
    </source>
</evidence>
<feature type="region of interest" description="Disordered" evidence="1">
    <location>
        <begin position="305"/>
        <end position="341"/>
    </location>
</feature>
<dbReference type="PANTHER" id="PTHR40465">
    <property type="entry name" value="CHROMOSOME 1, WHOLE GENOME SHOTGUN SEQUENCE"/>
    <property type="match status" value="1"/>
</dbReference>
<dbReference type="AlphaFoldDB" id="A0AAD7E5C5"/>
<evidence type="ECO:0000313" key="4">
    <source>
        <dbReference type="EMBL" id="KAJ7229970.1"/>
    </source>
</evidence>
<accession>A0AAD7E5C5</accession>
<feature type="region of interest" description="Disordered" evidence="1">
    <location>
        <begin position="368"/>
        <end position="437"/>
    </location>
</feature>
<keyword evidence="2" id="KW-0812">Transmembrane</keyword>
<feature type="compositionally biased region" description="Basic residues" evidence="1">
    <location>
        <begin position="372"/>
        <end position="386"/>
    </location>
</feature>
<keyword evidence="5" id="KW-1185">Reference proteome</keyword>
<feature type="transmembrane region" description="Helical" evidence="2">
    <location>
        <begin position="90"/>
        <end position="108"/>
    </location>
</feature>
<name>A0AAD7E5C5_9AGAR</name>
<sequence>MAGTDLLFGPMLIGVLLNMMLYGVMLGQMFVYYQRYAGDFAWIRYFMFYLFVVETAVVVVEVGIIYQPLVMENGTPASVVFSPKLLPGDSLLIAIASGPIQFFTAWRIKVITESYIIPALVCFLSVGSFTAAISVSALVMRNSQFSDFSKFTTEAIVWLVCSAACDIVIAIGLTYALYSRKTGSSVVDGQINRIVQLTIETGSATAVAALMDVLLFILFPNTAVNFIVDFPLSTLYTCSVLAMLNSRDPKKAKDAEHGPEGTSTIAQTRSLTTTANKQLQASTDTARTKLTLEVYTMSERVVQLSPPDSVSERSIAINTPHPYQKPHPNIQQQDGGGYLTPRMLVDSESEQSFQLPLQYLPTIPAPASALRSHSRARSPSHAHTRSRPTDSQSRSRKDKFEYVASNGSLDNMTPREPPPRRSSSLKPTPTPAQLKARKRAVTVVAALDSPELPRVKF</sequence>
<feature type="transmembrane region" description="Helical" evidence="2">
    <location>
        <begin position="115"/>
        <end position="135"/>
    </location>
</feature>
<feature type="region of interest" description="Disordered" evidence="1">
    <location>
        <begin position="250"/>
        <end position="282"/>
    </location>
</feature>
<feature type="transmembrane region" description="Helical" evidence="2">
    <location>
        <begin position="12"/>
        <end position="33"/>
    </location>
</feature>
<comment type="caution">
    <text evidence="4">The sequence shown here is derived from an EMBL/GenBank/DDBJ whole genome shotgun (WGS) entry which is preliminary data.</text>
</comment>
<feature type="compositionally biased region" description="Polar residues" evidence="1">
    <location>
        <begin position="261"/>
        <end position="282"/>
    </location>
</feature>
<gene>
    <name evidence="4" type="ORF">GGX14DRAFT_409644</name>
</gene>